<evidence type="ECO:0000313" key="1">
    <source>
        <dbReference type="EMBL" id="GAH49091.1"/>
    </source>
</evidence>
<dbReference type="AlphaFoldDB" id="X1FTW5"/>
<feature type="non-terminal residue" evidence="1">
    <location>
        <position position="1"/>
    </location>
</feature>
<proteinExistence type="predicted"/>
<reference evidence="1" key="1">
    <citation type="journal article" date="2014" name="Front. Microbiol.">
        <title>High frequency of phylogenetically diverse reductive dehalogenase-homologous genes in deep subseafloor sedimentary metagenomes.</title>
        <authorList>
            <person name="Kawai M."/>
            <person name="Futagami T."/>
            <person name="Toyoda A."/>
            <person name="Takaki Y."/>
            <person name="Nishi S."/>
            <person name="Hori S."/>
            <person name="Arai W."/>
            <person name="Tsubouchi T."/>
            <person name="Morono Y."/>
            <person name="Uchiyama I."/>
            <person name="Ito T."/>
            <person name="Fujiyama A."/>
            <person name="Inagaki F."/>
            <person name="Takami H."/>
        </authorList>
    </citation>
    <scope>NUCLEOTIDE SEQUENCE</scope>
    <source>
        <strain evidence="1">Expedition CK06-06</strain>
    </source>
</reference>
<accession>X1FTW5</accession>
<dbReference type="EMBL" id="BARU01021753">
    <property type="protein sequence ID" value="GAH49091.1"/>
    <property type="molecule type" value="Genomic_DNA"/>
</dbReference>
<organism evidence="1">
    <name type="scientific">marine sediment metagenome</name>
    <dbReference type="NCBI Taxonomy" id="412755"/>
    <lineage>
        <taxon>unclassified sequences</taxon>
        <taxon>metagenomes</taxon>
        <taxon>ecological metagenomes</taxon>
    </lineage>
</organism>
<name>X1FTW5_9ZZZZ</name>
<protein>
    <submittedName>
        <fullName evidence="1">Uncharacterized protein</fullName>
    </submittedName>
</protein>
<comment type="caution">
    <text evidence="1">The sequence shown here is derived from an EMBL/GenBank/DDBJ whole genome shotgun (WGS) entry which is preliminary data.</text>
</comment>
<gene>
    <name evidence="1" type="ORF">S03H2_35545</name>
</gene>
<sequence>YEGISRQTEIVKESQWLVRIGNISLPKISPSNILYTGEII</sequence>